<protein>
    <submittedName>
        <fullName evidence="2">Uncharacterized protein</fullName>
    </submittedName>
</protein>
<organism evidence="2">
    <name type="scientific">Pseudomonas phage HRDY3</name>
    <dbReference type="NCBI Taxonomy" id="3236930"/>
    <lineage>
        <taxon>Viruses</taxon>
    </lineage>
</organism>
<feature type="region of interest" description="Disordered" evidence="1">
    <location>
        <begin position="1"/>
        <end position="29"/>
    </location>
</feature>
<evidence type="ECO:0000256" key="1">
    <source>
        <dbReference type="SAM" id="MobiDB-lite"/>
    </source>
</evidence>
<evidence type="ECO:0000313" key="2">
    <source>
        <dbReference type="EMBL" id="XDJ15125.1"/>
    </source>
</evidence>
<dbReference type="EMBL" id="PQ015379">
    <property type="protein sequence ID" value="XDJ15125.1"/>
    <property type="molecule type" value="Genomic_DNA"/>
</dbReference>
<sequence length="216" mass="23731">MASAHAESYRSGHRQTVARESLGDKDETPANVLRAKATMMEDGARALITRPAYIAAQIELDLIEHILSLVDFDKSAVPYVFHAVQRDENNLALCWKAFVEQKAFSAMSFDTHSEILSRGITLPDFSQTQTRDEFLKLFTSTSHWPVLLNHHLQTFYKHAMVRLKGDHAGLLGLYKEALADAEKSPAFLGCIPQGGTPLPAAEGTQRLGSSLPSGPA</sequence>
<accession>A0AB39CE38</accession>
<proteinExistence type="predicted"/>
<name>A0AB39CE38_9VIRU</name>
<reference evidence="2" key="1">
    <citation type="submission" date="2024-07" db="EMBL/GenBank/DDBJ databases">
        <authorList>
            <person name="Bringhurst R.M."/>
            <person name="Homer T.E."/>
        </authorList>
    </citation>
    <scope>NUCLEOTIDE SEQUENCE</scope>
</reference>